<dbReference type="RefSeq" id="WP_158528988.1">
    <property type="nucleotide sequence ID" value="NZ_QJTC01000001.1"/>
</dbReference>
<keyword evidence="2" id="KW-1185">Reference proteome</keyword>
<dbReference type="AlphaFoldDB" id="A0A318SRR0"/>
<evidence type="ECO:0000313" key="1">
    <source>
        <dbReference type="EMBL" id="PYE79880.1"/>
    </source>
</evidence>
<sequence>MAWSSPSQAGYNIWTGTYTIGRDEVQAGIAKRFPVGLRYMEMFEVKLTSPRVALLPQTNRLSVTVDATVRNPLFLPTPVPGVLEISSGLKFDAQARAVRLHEPTAERLTLQGLSAADSRNLQALGATVARELLRDYPLHTFTEDELRLGNRKVEIGDITVTDAGLAVEVR</sequence>
<dbReference type="Gene3D" id="3.15.10.40">
    <property type="entry name" value="Uncharacterised protein PF07273, DUF1439"/>
    <property type="match status" value="1"/>
</dbReference>
<reference evidence="1 2" key="1">
    <citation type="submission" date="2018-06" db="EMBL/GenBank/DDBJ databases">
        <title>Genomic Encyclopedia of Type Strains, Phase III (KMG-III): the genomes of soil and plant-associated and newly described type strains.</title>
        <authorList>
            <person name="Whitman W."/>
        </authorList>
    </citation>
    <scope>NUCLEOTIDE SEQUENCE [LARGE SCALE GENOMIC DNA]</scope>
    <source>
        <strain evidence="1 2">CECT 7646</strain>
    </source>
</reference>
<name>A0A318SRR0_9BURK</name>
<proteinExistence type="predicted"/>
<dbReference type="OrthoDB" id="8535650at2"/>
<dbReference type="Proteomes" id="UP000247540">
    <property type="component" value="Unassembled WGS sequence"/>
</dbReference>
<comment type="caution">
    <text evidence="1">The sequence shown here is derived from an EMBL/GenBank/DDBJ whole genome shotgun (WGS) entry which is preliminary data.</text>
</comment>
<accession>A0A318SRR0</accession>
<dbReference type="EMBL" id="QJTC01000001">
    <property type="protein sequence ID" value="PYE79880.1"/>
    <property type="molecule type" value="Genomic_DNA"/>
</dbReference>
<organism evidence="1 2">
    <name type="scientific">Xylophilus ampelinus</name>
    <dbReference type="NCBI Taxonomy" id="54067"/>
    <lineage>
        <taxon>Bacteria</taxon>
        <taxon>Pseudomonadati</taxon>
        <taxon>Pseudomonadota</taxon>
        <taxon>Betaproteobacteria</taxon>
        <taxon>Burkholderiales</taxon>
        <taxon>Xylophilus</taxon>
    </lineage>
</organism>
<protein>
    <submittedName>
        <fullName evidence="1">Uncharacterized protein DUF1439</fullName>
    </submittedName>
</protein>
<gene>
    <name evidence="1" type="ORF">DFQ15_101201</name>
</gene>
<evidence type="ECO:0000313" key="2">
    <source>
        <dbReference type="Proteomes" id="UP000247540"/>
    </source>
</evidence>